<evidence type="ECO:0000256" key="10">
    <source>
        <dbReference type="SAM" id="Phobius"/>
    </source>
</evidence>
<feature type="transmembrane region" description="Helical" evidence="10">
    <location>
        <begin position="311"/>
        <end position="333"/>
    </location>
</feature>
<feature type="transmembrane region" description="Helical" evidence="10">
    <location>
        <begin position="40"/>
        <end position="65"/>
    </location>
</feature>
<dbReference type="InterPro" id="IPR048279">
    <property type="entry name" value="MdtK-like"/>
</dbReference>
<proteinExistence type="predicted"/>
<dbReference type="GO" id="GO:0042910">
    <property type="term" value="F:xenobiotic transmembrane transporter activity"/>
    <property type="evidence" value="ECO:0007669"/>
    <property type="project" value="InterPro"/>
</dbReference>
<organism evidence="11 12">
    <name type="scientific">Endozoicomonas numazuensis</name>
    <dbReference type="NCBI Taxonomy" id="1137799"/>
    <lineage>
        <taxon>Bacteria</taxon>
        <taxon>Pseudomonadati</taxon>
        <taxon>Pseudomonadota</taxon>
        <taxon>Gammaproteobacteria</taxon>
        <taxon>Oceanospirillales</taxon>
        <taxon>Endozoicomonadaceae</taxon>
        <taxon>Endozoicomonas</taxon>
    </lineage>
</organism>
<feature type="transmembrane region" description="Helical" evidence="10">
    <location>
        <begin position="270"/>
        <end position="291"/>
    </location>
</feature>
<keyword evidence="8 10" id="KW-0472">Membrane</keyword>
<evidence type="ECO:0000256" key="9">
    <source>
        <dbReference type="ARBA" id="ARBA00031636"/>
    </source>
</evidence>
<evidence type="ECO:0000256" key="8">
    <source>
        <dbReference type="ARBA" id="ARBA00023136"/>
    </source>
</evidence>
<dbReference type="NCBIfam" id="TIGR00797">
    <property type="entry name" value="matE"/>
    <property type="match status" value="1"/>
</dbReference>
<evidence type="ECO:0000256" key="4">
    <source>
        <dbReference type="ARBA" id="ARBA00022475"/>
    </source>
</evidence>
<feature type="transmembrane region" description="Helical" evidence="10">
    <location>
        <begin position="186"/>
        <end position="210"/>
    </location>
</feature>
<evidence type="ECO:0000313" key="12">
    <source>
        <dbReference type="Proteomes" id="UP000028073"/>
    </source>
</evidence>
<keyword evidence="2" id="KW-0813">Transport</keyword>
<evidence type="ECO:0000256" key="5">
    <source>
        <dbReference type="ARBA" id="ARBA00022692"/>
    </source>
</evidence>
<feature type="transmembrane region" description="Helical" evidence="10">
    <location>
        <begin position="130"/>
        <end position="148"/>
    </location>
</feature>
<keyword evidence="6 10" id="KW-1133">Transmembrane helix</keyword>
<dbReference type="RefSeq" id="WP_034840659.1">
    <property type="nucleotide sequence ID" value="NZ_JOKH01000006.1"/>
</dbReference>
<name>A0A081NCF5_9GAMM</name>
<dbReference type="EMBL" id="JOKH01000006">
    <property type="protein sequence ID" value="KEQ16128.1"/>
    <property type="molecule type" value="Genomic_DNA"/>
</dbReference>
<protein>
    <recommendedName>
        <fullName evidence="9">Multidrug-efflux transporter</fullName>
    </recommendedName>
</protein>
<dbReference type="PIRSF" id="PIRSF006603">
    <property type="entry name" value="DinF"/>
    <property type="match status" value="1"/>
</dbReference>
<comment type="caution">
    <text evidence="11">The sequence shown here is derived from an EMBL/GenBank/DDBJ whole genome shotgun (WGS) entry which is preliminary data.</text>
</comment>
<keyword evidence="3" id="KW-0050">Antiport</keyword>
<dbReference type="InterPro" id="IPR002528">
    <property type="entry name" value="MATE_fam"/>
</dbReference>
<feature type="transmembrane region" description="Helical" evidence="10">
    <location>
        <begin position="85"/>
        <end position="110"/>
    </location>
</feature>
<keyword evidence="4" id="KW-1003">Cell membrane</keyword>
<dbReference type="PANTHER" id="PTHR43298:SF2">
    <property type="entry name" value="FMN_FAD EXPORTER YEEO-RELATED"/>
    <property type="match status" value="1"/>
</dbReference>
<dbReference type="CDD" id="cd13133">
    <property type="entry name" value="MATE_like_7"/>
    <property type="match status" value="1"/>
</dbReference>
<evidence type="ECO:0000256" key="2">
    <source>
        <dbReference type="ARBA" id="ARBA00022448"/>
    </source>
</evidence>
<evidence type="ECO:0000313" key="11">
    <source>
        <dbReference type="EMBL" id="KEQ16128.1"/>
    </source>
</evidence>
<dbReference type="GO" id="GO:0005886">
    <property type="term" value="C:plasma membrane"/>
    <property type="evidence" value="ECO:0007669"/>
    <property type="project" value="UniProtKB-SubCell"/>
</dbReference>
<feature type="transmembrane region" description="Helical" evidence="10">
    <location>
        <begin position="353"/>
        <end position="378"/>
    </location>
</feature>
<dbReference type="Pfam" id="PF01554">
    <property type="entry name" value="MatE"/>
    <property type="match status" value="2"/>
</dbReference>
<dbReference type="GO" id="GO:0006811">
    <property type="term" value="P:monoatomic ion transport"/>
    <property type="evidence" value="ECO:0007669"/>
    <property type="project" value="UniProtKB-KW"/>
</dbReference>
<gene>
    <name evidence="11" type="ORF">GZ78_22960</name>
</gene>
<dbReference type="STRING" id="1137799.GZ78_22960"/>
<evidence type="ECO:0000256" key="6">
    <source>
        <dbReference type="ARBA" id="ARBA00022989"/>
    </source>
</evidence>
<dbReference type="eggNOG" id="COG0534">
    <property type="taxonomic scope" value="Bacteria"/>
</dbReference>
<dbReference type="GO" id="GO:0015297">
    <property type="term" value="F:antiporter activity"/>
    <property type="evidence" value="ECO:0007669"/>
    <property type="project" value="UniProtKB-KW"/>
</dbReference>
<dbReference type="PANTHER" id="PTHR43298">
    <property type="entry name" value="MULTIDRUG RESISTANCE PROTEIN NORM-RELATED"/>
    <property type="match status" value="1"/>
</dbReference>
<keyword evidence="5 10" id="KW-0812">Transmembrane</keyword>
<feature type="transmembrane region" description="Helical" evidence="10">
    <location>
        <begin position="390"/>
        <end position="407"/>
    </location>
</feature>
<feature type="transmembrane region" description="Helical" evidence="10">
    <location>
        <begin position="247"/>
        <end position="264"/>
    </location>
</feature>
<keyword evidence="12" id="KW-1185">Reference proteome</keyword>
<dbReference type="AlphaFoldDB" id="A0A081NCF5"/>
<comment type="subcellular location">
    <subcellularLocation>
        <location evidence="1">Cell inner membrane</location>
        <topology evidence="1">Multi-pass membrane protein</topology>
    </subcellularLocation>
</comment>
<dbReference type="Proteomes" id="UP000028073">
    <property type="component" value="Unassembled WGS sequence"/>
</dbReference>
<evidence type="ECO:0000256" key="7">
    <source>
        <dbReference type="ARBA" id="ARBA00023065"/>
    </source>
</evidence>
<reference evidence="11 12" key="1">
    <citation type="submission" date="2014-06" db="EMBL/GenBank/DDBJ databases">
        <title>Whole Genome Sequences of Three Symbiotic Endozoicomonas Bacteria.</title>
        <authorList>
            <person name="Neave M.J."/>
            <person name="Apprill A."/>
            <person name="Voolstra C.R."/>
        </authorList>
    </citation>
    <scope>NUCLEOTIDE SEQUENCE [LARGE SCALE GENOMIC DNA]</scope>
    <source>
        <strain evidence="11 12">DSM 25634</strain>
    </source>
</reference>
<sequence length="443" mass="47826">MKQRVTTILKLGTPIIIAMLSQSLLNLVDAALVGPLGKEALAAVGAASYANFVALSLVAGLSAGVQAQVARRFGAGNSRFCATPVNHGIIIALFFALPVSFLLMLLAPWILQIFNQGELVHDTAVTYFRIRVMSLSAAALCLSFRGYWNGTGRPSGFLRILVVSHLFNALVSFCLIYGIGPFPAMGVAGAALGTFLAMYLAALLNMFSLLGTAKDHGFMDFRFLLKRDFKQTFRLVRLAVPDSLQQMLFSFGFMMLFAIIAQMGTSELAIAHVLMNISLLLILPGIGMGMAANTLVSQSLGAGKPDKAWRWGWDIVMVAASVLLVLSLPLLFAPEFLLGLFLHQEALVEMGKIPLQLTGMSIFLDAASLVFTQALLGAGANRTVLGIRAAGQWLVLLPLCWLVGPVLGLGLTAIWLVQALQRLISSLAFVMVWQTRKWERITV</sequence>
<evidence type="ECO:0000256" key="1">
    <source>
        <dbReference type="ARBA" id="ARBA00004429"/>
    </source>
</evidence>
<keyword evidence="7" id="KW-0406">Ion transport</keyword>
<feature type="transmembrane region" description="Helical" evidence="10">
    <location>
        <begin position="160"/>
        <end position="180"/>
    </location>
</feature>
<evidence type="ECO:0000256" key="3">
    <source>
        <dbReference type="ARBA" id="ARBA00022449"/>
    </source>
</evidence>
<accession>A0A081NCF5</accession>
<dbReference type="InterPro" id="IPR050222">
    <property type="entry name" value="MATE_MdtK"/>
</dbReference>